<name>A0A8J2SLL6_9STRA</name>
<organism evidence="1 2">
    <name type="scientific">Pelagomonas calceolata</name>
    <dbReference type="NCBI Taxonomy" id="35677"/>
    <lineage>
        <taxon>Eukaryota</taxon>
        <taxon>Sar</taxon>
        <taxon>Stramenopiles</taxon>
        <taxon>Ochrophyta</taxon>
        <taxon>Pelagophyceae</taxon>
        <taxon>Pelagomonadales</taxon>
        <taxon>Pelagomonadaceae</taxon>
        <taxon>Pelagomonas</taxon>
    </lineage>
</organism>
<dbReference type="EMBL" id="CAKKNE010000004">
    <property type="protein sequence ID" value="CAH0375313.1"/>
    <property type="molecule type" value="Genomic_DNA"/>
</dbReference>
<protein>
    <submittedName>
        <fullName evidence="1">Uncharacterized protein</fullName>
    </submittedName>
</protein>
<evidence type="ECO:0000313" key="1">
    <source>
        <dbReference type="EMBL" id="CAH0375313.1"/>
    </source>
</evidence>
<gene>
    <name evidence="1" type="ORF">PECAL_4P26420</name>
</gene>
<accession>A0A8J2SLL6</accession>
<proteinExistence type="predicted"/>
<dbReference type="Proteomes" id="UP000789595">
    <property type="component" value="Unassembled WGS sequence"/>
</dbReference>
<keyword evidence="2" id="KW-1185">Reference proteome</keyword>
<reference evidence="1" key="1">
    <citation type="submission" date="2021-11" db="EMBL/GenBank/DDBJ databases">
        <authorList>
            <consortium name="Genoscope - CEA"/>
            <person name="William W."/>
        </authorList>
    </citation>
    <scope>NUCLEOTIDE SEQUENCE</scope>
</reference>
<evidence type="ECO:0000313" key="2">
    <source>
        <dbReference type="Proteomes" id="UP000789595"/>
    </source>
</evidence>
<dbReference type="AlphaFoldDB" id="A0A8J2SLL6"/>
<comment type="caution">
    <text evidence="1">The sequence shown here is derived from an EMBL/GenBank/DDBJ whole genome shotgun (WGS) entry which is preliminary data.</text>
</comment>
<sequence length="116" mass="12734">MAAELAASIVAAASTLHEQHTERKLVRVREGFVRGGDAKFEDIPRELKAIWHEQKEFEFGGETFERGETVQVPLAKMLAEGWTVEREIKPAADVSYLVLARTAPRPRPGPPAAGGV</sequence>